<dbReference type="Proteomes" id="UP001324427">
    <property type="component" value="Unassembled WGS sequence"/>
</dbReference>
<keyword evidence="2" id="KW-1185">Reference proteome</keyword>
<sequence length="245" mass="27027">MTCISIAITAITPRPQAMAPGPAPEGKTNNMLAAVQVTPLAEPVAIKLSSIKTDKGAITKLPNQANIPMARCLGIPLRIIRLESPSESCWPKRENRLIRLFDRVVDPTDSQFGEVSTGRLGVAFRKGCMLLYRRDGQAFEPKHAEALLVYCGKELEELHNFWSDHYVGTGEVRVMEARVLEAREVSKRLLTPEAFARFFAAYRAKQTKGDESWKKVKCPVTGSCWSDAGVDLRSLDASLVDAKLG</sequence>
<evidence type="ECO:0000313" key="2">
    <source>
        <dbReference type="Proteomes" id="UP001324427"/>
    </source>
</evidence>
<accession>A0AAV9J6Y3</accession>
<evidence type="ECO:0000313" key="1">
    <source>
        <dbReference type="EMBL" id="KAK4540475.1"/>
    </source>
</evidence>
<name>A0AAV9J6Y3_9PEZI</name>
<reference evidence="1 2" key="1">
    <citation type="submission" date="2021-11" db="EMBL/GenBank/DDBJ databases">
        <title>Black yeast isolated from Biological Soil Crust.</title>
        <authorList>
            <person name="Kurbessoian T."/>
        </authorList>
    </citation>
    <scope>NUCLEOTIDE SEQUENCE [LARGE SCALE GENOMIC DNA]</scope>
    <source>
        <strain evidence="1 2">CCFEE 5522</strain>
    </source>
</reference>
<organism evidence="1 2">
    <name type="scientific">Oleoguttula mirabilis</name>
    <dbReference type="NCBI Taxonomy" id="1507867"/>
    <lineage>
        <taxon>Eukaryota</taxon>
        <taxon>Fungi</taxon>
        <taxon>Dikarya</taxon>
        <taxon>Ascomycota</taxon>
        <taxon>Pezizomycotina</taxon>
        <taxon>Dothideomycetes</taxon>
        <taxon>Dothideomycetidae</taxon>
        <taxon>Mycosphaerellales</taxon>
        <taxon>Teratosphaeriaceae</taxon>
        <taxon>Oleoguttula</taxon>
    </lineage>
</organism>
<proteinExistence type="predicted"/>
<dbReference type="EMBL" id="JAVFHQ010000067">
    <property type="protein sequence ID" value="KAK4540475.1"/>
    <property type="molecule type" value="Genomic_DNA"/>
</dbReference>
<comment type="caution">
    <text evidence="1">The sequence shown here is derived from an EMBL/GenBank/DDBJ whole genome shotgun (WGS) entry which is preliminary data.</text>
</comment>
<protein>
    <submittedName>
        <fullName evidence="1">Uncharacterized protein</fullName>
    </submittedName>
</protein>
<dbReference type="AlphaFoldDB" id="A0AAV9J6Y3"/>
<gene>
    <name evidence="1" type="ORF">LTR36_009221</name>
</gene>